<accession>A0A2M9D3I2</accession>
<dbReference type="SUPFAM" id="SSF56219">
    <property type="entry name" value="DNase I-like"/>
    <property type="match status" value="1"/>
</dbReference>
<dbReference type="Gene3D" id="3.60.10.10">
    <property type="entry name" value="Endonuclease/exonuclease/phosphatase"/>
    <property type="match status" value="1"/>
</dbReference>
<feature type="domain" description="Endonuclease/exonuclease/phosphatase" evidence="2">
    <location>
        <begin position="109"/>
        <end position="326"/>
    </location>
</feature>
<keyword evidence="3" id="KW-0540">Nuclease</keyword>
<name>A0A2M9D3I2_9MICO</name>
<feature type="transmembrane region" description="Helical" evidence="1">
    <location>
        <begin position="44"/>
        <end position="62"/>
    </location>
</feature>
<dbReference type="Proteomes" id="UP000231742">
    <property type="component" value="Unassembled WGS sequence"/>
</dbReference>
<dbReference type="EMBL" id="PGFH01000002">
    <property type="protein sequence ID" value="PJJ78746.1"/>
    <property type="molecule type" value="Genomic_DNA"/>
</dbReference>
<dbReference type="Pfam" id="PF03372">
    <property type="entry name" value="Exo_endo_phos"/>
    <property type="match status" value="1"/>
</dbReference>
<evidence type="ECO:0000313" key="3">
    <source>
        <dbReference type="EMBL" id="PJJ78746.1"/>
    </source>
</evidence>
<protein>
    <submittedName>
        <fullName evidence="3">Endonuclease/exonuclease/phosphatase (EEP) superfamily protein YafD</fullName>
    </submittedName>
</protein>
<evidence type="ECO:0000259" key="2">
    <source>
        <dbReference type="Pfam" id="PF03372"/>
    </source>
</evidence>
<organism evidence="3 4">
    <name type="scientific">Salinibacterium amurskyense</name>
    <dbReference type="NCBI Taxonomy" id="205941"/>
    <lineage>
        <taxon>Bacteria</taxon>
        <taxon>Bacillati</taxon>
        <taxon>Actinomycetota</taxon>
        <taxon>Actinomycetes</taxon>
        <taxon>Micrococcales</taxon>
        <taxon>Microbacteriaceae</taxon>
        <taxon>Salinibacterium</taxon>
    </lineage>
</organism>
<evidence type="ECO:0000256" key="1">
    <source>
        <dbReference type="SAM" id="Phobius"/>
    </source>
</evidence>
<dbReference type="AlphaFoldDB" id="A0A2M9D3I2"/>
<dbReference type="GO" id="GO:0004519">
    <property type="term" value="F:endonuclease activity"/>
    <property type="evidence" value="ECO:0007669"/>
    <property type="project" value="UniProtKB-KW"/>
</dbReference>
<keyword evidence="1" id="KW-1133">Transmembrane helix</keyword>
<keyword evidence="1" id="KW-0812">Transmembrane</keyword>
<comment type="caution">
    <text evidence="3">The sequence shown here is derived from an EMBL/GenBank/DDBJ whole genome shotgun (WGS) entry which is preliminary data.</text>
</comment>
<keyword evidence="3" id="KW-0255">Endonuclease</keyword>
<dbReference type="OrthoDB" id="2340043at2"/>
<keyword evidence="4" id="KW-1185">Reference proteome</keyword>
<dbReference type="RefSeq" id="WP_100389764.1">
    <property type="nucleotide sequence ID" value="NZ_BMZU01000003.1"/>
</dbReference>
<feature type="transmembrane region" description="Helical" evidence="1">
    <location>
        <begin position="69"/>
        <end position="88"/>
    </location>
</feature>
<keyword evidence="1" id="KW-0472">Membrane</keyword>
<reference evidence="3 4" key="1">
    <citation type="submission" date="2017-11" db="EMBL/GenBank/DDBJ databases">
        <title>Genomic Encyclopedia of Archaeal and Bacterial Type Strains, Phase II (KMG-II): From Individual Species to Whole Genera.</title>
        <authorList>
            <person name="Goeker M."/>
        </authorList>
    </citation>
    <scope>NUCLEOTIDE SEQUENCE [LARGE SCALE GENOMIC DNA]</scope>
    <source>
        <strain evidence="3 4">DSM 16400</strain>
    </source>
</reference>
<evidence type="ECO:0000313" key="4">
    <source>
        <dbReference type="Proteomes" id="UP000231742"/>
    </source>
</evidence>
<keyword evidence="3" id="KW-0269">Exonuclease</keyword>
<keyword evidence="3" id="KW-0378">Hydrolase</keyword>
<sequence length="337" mass="35508">MIQRFLAAIFILATAAALIVAAWPQLFSLEQTVGIAQVVSLRGLSAAAAFVAVLALTLIALLSARMHRFAASLAVIGLAFSALSLVVLSTRGFGSPGFETKADGDVTVLSWNTLGDAPGASAIADLALENDADIVTLPETTREMGFEVAQLMAAADHPMWVHTLAYDQVSKSRSTTVLISVDLGEYDVDVQTRTTSTLPSLVATPQDPSMPTIVAVHAVAPVRGEMTNWRTDLDWLAEQCRGTNVILAGDFNSTLDHYASLTDGADFALGSCTDAASVTDNAAIGTWPTQLPSLLGAPIDHVMSTSEWTTTGMRVIESHDGFGSDHRPVLAMLSPAQ</sequence>
<proteinExistence type="predicted"/>
<dbReference type="InterPro" id="IPR005135">
    <property type="entry name" value="Endo/exonuclease/phosphatase"/>
</dbReference>
<dbReference type="InterPro" id="IPR036691">
    <property type="entry name" value="Endo/exonu/phosph_ase_sf"/>
</dbReference>
<gene>
    <name evidence="3" type="ORF">CLV85_2324</name>
</gene>
<dbReference type="GO" id="GO:0004527">
    <property type="term" value="F:exonuclease activity"/>
    <property type="evidence" value="ECO:0007669"/>
    <property type="project" value="UniProtKB-KW"/>
</dbReference>